<dbReference type="SUPFAM" id="SSF53686">
    <property type="entry name" value="Tryptophan synthase beta subunit-like PLP-dependent enzymes"/>
    <property type="match status" value="1"/>
</dbReference>
<proteinExistence type="predicted"/>
<dbReference type="InterPro" id="IPR050214">
    <property type="entry name" value="Cys_Synth/Cystath_Beta-Synth"/>
</dbReference>
<dbReference type="Pfam" id="PF00581">
    <property type="entry name" value="Rhodanese"/>
    <property type="match status" value="1"/>
</dbReference>
<dbReference type="CDD" id="cd01561">
    <property type="entry name" value="CBS_like"/>
    <property type="match status" value="1"/>
</dbReference>
<dbReference type="SUPFAM" id="SSF52821">
    <property type="entry name" value="Rhodanese/Cell cycle control phosphatase"/>
    <property type="match status" value="1"/>
</dbReference>
<feature type="domain" description="Rhodanese" evidence="1">
    <location>
        <begin position="365"/>
        <end position="455"/>
    </location>
</feature>
<name>A0A381N4K2_9ZZZZ</name>
<dbReference type="Gene3D" id="3.40.250.10">
    <property type="entry name" value="Rhodanese-like domain"/>
    <property type="match status" value="1"/>
</dbReference>
<dbReference type="InterPro" id="IPR036873">
    <property type="entry name" value="Rhodanese-like_dom_sf"/>
</dbReference>
<sequence>MSYLPRQTEVLDVNDHSRRIYDSVLGLLSNVDNPTPMVRLSRLVTFEHTEVYAKLEWYNPFGAVKDRVAWNMVRDAEESGRVGSAQKLVEPTSGNTGLALAMVSNAKGYSLTTPLSNQIPLEKRTVLRLAGVDVVELEDSLCPAPGAPEGAIARADEIAQQPEFEMLNQYTNGANPDAHYRTTGPEVWHQTAGLVTHFVAGLGTCGTINGSGRFLKEQDQGIQILGVHPPPGHDIPGVRSLAQLSQTEFFTPEKYDGLVEVENKLAFEMCQRINQEESLTAGPSSGMALAGALRLVPDEPGNVVVVMFPDSVFKYASSILRNVAGLGTAPAAGTKREQLLDSMIENARVNSNLAVDVDAAHDFWQQHEPLVIDVREPDAHHQRHIPGAINMPLDDLADLAAFLPEDLGAPLLSVCERGNLSLSGALFLNSLGYRNARSITGGTQAWDEQGFAVEST</sequence>
<accession>A0A381N4K2</accession>
<evidence type="ECO:0000259" key="1">
    <source>
        <dbReference type="PROSITE" id="PS50206"/>
    </source>
</evidence>
<gene>
    <name evidence="2" type="ORF">METZ01_LOCUS2223</name>
</gene>
<dbReference type="InterPro" id="IPR036052">
    <property type="entry name" value="TrpB-like_PALP_sf"/>
</dbReference>
<evidence type="ECO:0000313" key="2">
    <source>
        <dbReference type="EMBL" id="SUZ49369.1"/>
    </source>
</evidence>
<dbReference type="CDD" id="cd00158">
    <property type="entry name" value="RHOD"/>
    <property type="match status" value="1"/>
</dbReference>
<protein>
    <recommendedName>
        <fullName evidence="1">Rhodanese domain-containing protein</fullName>
    </recommendedName>
</protein>
<dbReference type="Gene3D" id="3.40.50.1100">
    <property type="match status" value="2"/>
</dbReference>
<dbReference type="PROSITE" id="PS50206">
    <property type="entry name" value="RHODANESE_3"/>
    <property type="match status" value="1"/>
</dbReference>
<dbReference type="InterPro" id="IPR001763">
    <property type="entry name" value="Rhodanese-like_dom"/>
</dbReference>
<dbReference type="AlphaFoldDB" id="A0A381N4K2"/>
<dbReference type="PANTHER" id="PTHR10314">
    <property type="entry name" value="CYSTATHIONINE BETA-SYNTHASE"/>
    <property type="match status" value="1"/>
</dbReference>
<organism evidence="2">
    <name type="scientific">marine metagenome</name>
    <dbReference type="NCBI Taxonomy" id="408172"/>
    <lineage>
        <taxon>unclassified sequences</taxon>
        <taxon>metagenomes</taxon>
        <taxon>ecological metagenomes</taxon>
    </lineage>
</organism>
<dbReference type="InterPro" id="IPR001926">
    <property type="entry name" value="TrpB-like_PALP"/>
</dbReference>
<reference evidence="2" key="1">
    <citation type="submission" date="2018-05" db="EMBL/GenBank/DDBJ databases">
        <authorList>
            <person name="Lanie J.A."/>
            <person name="Ng W.-L."/>
            <person name="Kazmierczak K.M."/>
            <person name="Andrzejewski T.M."/>
            <person name="Davidsen T.M."/>
            <person name="Wayne K.J."/>
            <person name="Tettelin H."/>
            <person name="Glass J.I."/>
            <person name="Rusch D."/>
            <person name="Podicherti R."/>
            <person name="Tsui H.-C.T."/>
            <person name="Winkler M.E."/>
        </authorList>
    </citation>
    <scope>NUCLEOTIDE SEQUENCE</scope>
</reference>
<dbReference type="EMBL" id="UINC01000111">
    <property type="protein sequence ID" value="SUZ49369.1"/>
    <property type="molecule type" value="Genomic_DNA"/>
</dbReference>
<dbReference type="SMART" id="SM00450">
    <property type="entry name" value="RHOD"/>
    <property type="match status" value="1"/>
</dbReference>
<dbReference type="Pfam" id="PF00291">
    <property type="entry name" value="PALP"/>
    <property type="match status" value="1"/>
</dbReference>